<dbReference type="Gene3D" id="2.70.98.60">
    <property type="entry name" value="alpha-galactosidase from lactobacil brevis"/>
    <property type="match status" value="1"/>
</dbReference>
<accession>A0A1H0J657</accession>
<dbReference type="EC" id="3.2.1.22" evidence="2 5"/>
<feature type="binding site" evidence="7">
    <location>
        <position position="421"/>
    </location>
    <ligand>
        <name>substrate</name>
    </ligand>
</feature>
<comment type="catalytic activity">
    <reaction evidence="1 5">
        <text>Hydrolysis of terminal, non-reducing alpha-D-galactose residues in alpha-D-galactosides, including galactose oligosaccharides, galactomannans and galactolipids.</text>
        <dbReference type="EC" id="3.2.1.22"/>
    </reaction>
</comment>
<feature type="binding site" evidence="7">
    <location>
        <position position="178"/>
    </location>
    <ligand>
        <name>substrate</name>
    </ligand>
</feature>
<dbReference type="PRINTS" id="PR00743">
    <property type="entry name" value="GLHYDRLASE36"/>
</dbReference>
<keyword evidence="3 5" id="KW-0378">Hydrolase</keyword>
<feature type="domain" description="Glycosyl hydrolase family 36 C-terminal" evidence="8">
    <location>
        <begin position="637"/>
        <end position="711"/>
    </location>
</feature>
<reference evidence="11" key="1">
    <citation type="submission" date="2016-10" db="EMBL/GenBank/DDBJ databases">
        <authorList>
            <person name="Varghese N."/>
            <person name="Submissions S."/>
        </authorList>
    </citation>
    <scope>NUCLEOTIDE SEQUENCE [LARGE SCALE GENOMIC DNA]</scope>
    <source>
        <strain evidence="11">CGMCC 1.10369</strain>
    </source>
</reference>
<organism evidence="10 11">
    <name type="scientific">Alkalicoccus daliensis</name>
    <dbReference type="NCBI Taxonomy" id="745820"/>
    <lineage>
        <taxon>Bacteria</taxon>
        <taxon>Bacillati</taxon>
        <taxon>Bacillota</taxon>
        <taxon>Bacilli</taxon>
        <taxon>Bacillales</taxon>
        <taxon>Bacillaceae</taxon>
        <taxon>Alkalicoccus</taxon>
    </lineage>
</organism>
<feature type="binding site" evidence="7">
    <location>
        <position position="513"/>
    </location>
    <ligand>
        <name>substrate</name>
    </ligand>
</feature>
<feature type="binding site" evidence="7">
    <location>
        <position position="535"/>
    </location>
    <ligand>
        <name>substrate</name>
    </ligand>
</feature>
<dbReference type="RefSeq" id="WP_090843811.1">
    <property type="nucleotide sequence ID" value="NZ_FNIL01000012.1"/>
</dbReference>
<proteinExistence type="inferred from homology"/>
<dbReference type="InterPro" id="IPR013785">
    <property type="entry name" value="Aldolase_TIM"/>
</dbReference>
<sequence length="715" mass="82361">MNIFTLDNNRRFVLETRRTAYVFDRHDSGHMQHIYWGKKLSKADYEAIDAFVIPHSSFEDSRGVMGYDFIPWGELVYSEPTLKVSNTTGERGFDWKFQDYKISKSGKAERLSIQLTDQENRYLLELHYDVYPEYDMIGRSQTIRNHAGETLHLEAARSLQVSFTPSQTYQFSHLAGKWVGEFQLIQEEIREGRKTIDSRRGSTSHHANPWFAIDDGADEHHGNVWFGHFAYSGNWDLHVEKDAHGFVHVSGGLNDFDFFQSLDKNESFETPVFYIGCSDKGFTGMSQLSHTFQQEVILPEEHRHQTRKVLYNSWEATYFEVSAADQMALAEKAADIGCEMFVVDDGWFGERHSDEAGLGDWEVNKSKFPEGLDPLIKRVSELGMDFGIWVEPEMVNEDSQLFRQHPDWIYQFSGKTTTKARNQFVLNFGKKEVQEYIIKSLEQLMDNHNIKFFKWDMNRAVSEPGLTEMRNGKAVHTSSPASQKSLWQDHADGLYRVLDHLKKKYPSLLIETCSGGGGRIDLGVLQRTDQFWTSDNTDAVDRLPIQYGCSYAYNAKTMMCWVTDSPNWLNQRKVPLSYRFHSAMMGSLGIGGNLNHWPDEEKEEAAQWISLYKQIREVVQEGTQFRISSPDSVQAVTSMQYVSKDMESSVVFLLESGLKYGARPVRLKLKGLDPEAVYQLNNEKTASGAYFMNIGIDWFLEKQYQSEVLQLKKIK</sequence>
<dbReference type="InterPro" id="IPR013780">
    <property type="entry name" value="Glyco_hydro_b"/>
</dbReference>
<feature type="binding site" evidence="7">
    <location>
        <begin position="344"/>
        <end position="345"/>
    </location>
    <ligand>
        <name>substrate</name>
    </ligand>
</feature>
<evidence type="ECO:0000256" key="4">
    <source>
        <dbReference type="ARBA" id="ARBA00023295"/>
    </source>
</evidence>
<evidence type="ECO:0000313" key="10">
    <source>
        <dbReference type="EMBL" id="SDO39197.1"/>
    </source>
</evidence>
<evidence type="ECO:0000259" key="9">
    <source>
        <dbReference type="Pfam" id="PF16875"/>
    </source>
</evidence>
<dbReference type="PANTHER" id="PTHR43053">
    <property type="entry name" value="GLYCOSIDASE FAMILY 31"/>
    <property type="match status" value="1"/>
</dbReference>
<dbReference type="InterPro" id="IPR031704">
    <property type="entry name" value="Glyco_hydro_36_N"/>
</dbReference>
<dbReference type="CDD" id="cd14791">
    <property type="entry name" value="GH36"/>
    <property type="match status" value="1"/>
</dbReference>
<gene>
    <name evidence="10" type="ORF">SAMN04488053_11287</name>
</gene>
<name>A0A1H0J657_9BACI</name>
<dbReference type="Gene3D" id="3.20.20.70">
    <property type="entry name" value="Aldolase class I"/>
    <property type="match status" value="1"/>
</dbReference>
<feature type="domain" description="Glycosyl hydrolase family 36 N-terminal" evidence="9">
    <location>
        <begin position="29"/>
        <end position="258"/>
    </location>
</feature>
<feature type="binding site" evidence="7">
    <location>
        <begin position="454"/>
        <end position="458"/>
    </location>
    <ligand>
        <name>substrate</name>
    </ligand>
</feature>
<dbReference type="Gene3D" id="2.60.40.1180">
    <property type="entry name" value="Golgi alpha-mannosidase II"/>
    <property type="match status" value="1"/>
</dbReference>
<dbReference type="Pfam" id="PF02065">
    <property type="entry name" value="Melibiase"/>
    <property type="match status" value="1"/>
</dbReference>
<evidence type="ECO:0000256" key="7">
    <source>
        <dbReference type="PIRSR" id="PIRSR005536-2"/>
    </source>
</evidence>
<protein>
    <recommendedName>
        <fullName evidence="2 5">Alpha-galactosidase</fullName>
        <ecNumber evidence="2 5">3.2.1.22</ecNumber>
    </recommendedName>
</protein>
<evidence type="ECO:0000256" key="2">
    <source>
        <dbReference type="ARBA" id="ARBA00012755"/>
    </source>
</evidence>
<dbReference type="OrthoDB" id="9758822at2"/>
<dbReference type="Proteomes" id="UP000198778">
    <property type="component" value="Unassembled WGS sequence"/>
</dbReference>
<evidence type="ECO:0000256" key="3">
    <source>
        <dbReference type="ARBA" id="ARBA00022801"/>
    </source>
</evidence>
<evidence type="ECO:0000256" key="6">
    <source>
        <dbReference type="PIRSR" id="PIRSR005536-1"/>
    </source>
</evidence>
<dbReference type="FunFam" id="3.20.20.70:FF:000118">
    <property type="entry name" value="Alpha-galactosidase"/>
    <property type="match status" value="1"/>
</dbReference>
<dbReference type="SUPFAM" id="SSF51445">
    <property type="entry name" value="(Trans)glycosidases"/>
    <property type="match status" value="1"/>
</dbReference>
<dbReference type="InterPro" id="IPR050985">
    <property type="entry name" value="Alpha-glycosidase_related"/>
</dbReference>
<dbReference type="InterPro" id="IPR031705">
    <property type="entry name" value="Glyco_hydro_36_C"/>
</dbReference>
<comment type="similarity">
    <text evidence="5">Belongs to the glycosyl hydrolase.</text>
</comment>
<dbReference type="PIRSF" id="PIRSF005536">
    <property type="entry name" value="Agal"/>
    <property type="match status" value="1"/>
</dbReference>
<dbReference type="GO" id="GO:0016052">
    <property type="term" value="P:carbohydrate catabolic process"/>
    <property type="evidence" value="ECO:0007669"/>
    <property type="project" value="InterPro"/>
</dbReference>
<evidence type="ECO:0000256" key="5">
    <source>
        <dbReference type="PIRNR" id="PIRNR005536"/>
    </source>
</evidence>
<dbReference type="InterPro" id="IPR017853">
    <property type="entry name" value="GH"/>
</dbReference>
<keyword evidence="4 5" id="KW-0326">Glycosidase</keyword>
<dbReference type="GO" id="GO:0004557">
    <property type="term" value="F:alpha-galactosidase activity"/>
    <property type="evidence" value="ECO:0007669"/>
    <property type="project" value="UniProtKB-UniRule"/>
</dbReference>
<dbReference type="InterPro" id="IPR002252">
    <property type="entry name" value="Glyco_hydro_36"/>
</dbReference>
<evidence type="ECO:0000256" key="1">
    <source>
        <dbReference type="ARBA" id="ARBA00001255"/>
    </source>
</evidence>
<dbReference type="STRING" id="745820.SAMN04488053_11287"/>
<keyword evidence="11" id="KW-1185">Reference proteome</keyword>
<dbReference type="AlphaFoldDB" id="A0A1H0J657"/>
<dbReference type="EMBL" id="FNIL01000012">
    <property type="protein sequence ID" value="SDO39197.1"/>
    <property type="molecule type" value="Genomic_DNA"/>
</dbReference>
<evidence type="ECO:0000313" key="11">
    <source>
        <dbReference type="Proteomes" id="UP000198778"/>
    </source>
</evidence>
<dbReference type="InterPro" id="IPR038417">
    <property type="entry name" value="Alpga-gal_N_sf"/>
</dbReference>
<dbReference type="Pfam" id="PF16874">
    <property type="entry name" value="Glyco_hydro_36C"/>
    <property type="match status" value="1"/>
</dbReference>
<evidence type="ECO:0000259" key="8">
    <source>
        <dbReference type="Pfam" id="PF16874"/>
    </source>
</evidence>
<feature type="active site" description="Nucleophile" evidence="6">
    <location>
        <position position="456"/>
    </location>
</feature>
<dbReference type="PANTHER" id="PTHR43053:SF3">
    <property type="entry name" value="ALPHA-GALACTOSIDASE C-RELATED"/>
    <property type="match status" value="1"/>
</dbReference>
<feature type="active site" description="Proton donor" evidence="6">
    <location>
        <position position="535"/>
    </location>
</feature>
<dbReference type="Pfam" id="PF16875">
    <property type="entry name" value="Glyco_hydro_36N"/>
    <property type="match status" value="1"/>
</dbReference>